<dbReference type="Pfam" id="PF13374">
    <property type="entry name" value="TPR_10"/>
    <property type="match status" value="1"/>
</dbReference>
<reference evidence="1" key="1">
    <citation type="journal article" date="2023" name="Mol. Phylogenet. Evol.">
        <title>Genome-scale phylogeny and comparative genomics of the fungal order Sordariales.</title>
        <authorList>
            <person name="Hensen N."/>
            <person name="Bonometti L."/>
            <person name="Westerberg I."/>
            <person name="Brannstrom I.O."/>
            <person name="Guillou S."/>
            <person name="Cros-Aarteil S."/>
            <person name="Calhoun S."/>
            <person name="Haridas S."/>
            <person name="Kuo A."/>
            <person name="Mondo S."/>
            <person name="Pangilinan J."/>
            <person name="Riley R."/>
            <person name="LaButti K."/>
            <person name="Andreopoulos B."/>
            <person name="Lipzen A."/>
            <person name="Chen C."/>
            <person name="Yan M."/>
            <person name="Daum C."/>
            <person name="Ng V."/>
            <person name="Clum A."/>
            <person name="Steindorff A."/>
            <person name="Ohm R.A."/>
            <person name="Martin F."/>
            <person name="Silar P."/>
            <person name="Natvig D.O."/>
            <person name="Lalanne C."/>
            <person name="Gautier V."/>
            <person name="Ament-Velasquez S.L."/>
            <person name="Kruys A."/>
            <person name="Hutchinson M.I."/>
            <person name="Powell A.J."/>
            <person name="Barry K."/>
            <person name="Miller A.N."/>
            <person name="Grigoriev I.V."/>
            <person name="Debuchy R."/>
            <person name="Gladieux P."/>
            <person name="Hiltunen Thoren M."/>
            <person name="Johannesson H."/>
        </authorList>
    </citation>
    <scope>NUCLEOTIDE SEQUENCE</scope>
    <source>
        <strain evidence="1">CBS 731.68</strain>
    </source>
</reference>
<dbReference type="SUPFAM" id="SSF48452">
    <property type="entry name" value="TPR-like"/>
    <property type="match status" value="1"/>
</dbReference>
<proteinExistence type="predicted"/>
<dbReference type="InterPro" id="IPR053137">
    <property type="entry name" value="NLR-like"/>
</dbReference>
<dbReference type="Gene3D" id="1.25.40.10">
    <property type="entry name" value="Tetratricopeptide repeat domain"/>
    <property type="match status" value="1"/>
</dbReference>
<dbReference type="RefSeq" id="XP_062649205.1">
    <property type="nucleotide sequence ID" value="XM_062791088.1"/>
</dbReference>
<sequence>MFEVQVTTIAESQYNKLAHAILYKGSSGPQTRQDEIVVDLSHGTSLTPPSICTTIDDFKEWLGTKVEPRAALYGLGGIGETQIALAYVYWLREMHPGVSISGHASNIERFRQAFASIARECQVSGHHDARTEVLTLIKAWLERKNCSRWLMVLDDADDTELLLRPGRGNAWAISPRVLARFFPAKNVALSSRLEHLPLAHVQTAAAFIQKNSITIIKYLQLLEESDKFVVRMLSSAFETAGGDSGVPRAVVESWVLSFEQIQRQNMFACELLSLMSLFDRQAITLEFLFRYCGMRRQGELALTKVLGIFNAFSFITEANTQGLDMHRLVQSVTQNSYRTQGRLEEVEELSYESPRRRKRVLGDEHPGHELGFSEEEHFKTLRAMGNLASTYRKQGRLEEAEELYVQVVETQKRILGEEDPNLLESMSGLARTYQNQGQMEEAGALERQ</sequence>
<organism evidence="1 2">
    <name type="scientific">Parathielavia appendiculata</name>
    <dbReference type="NCBI Taxonomy" id="2587402"/>
    <lineage>
        <taxon>Eukaryota</taxon>
        <taxon>Fungi</taxon>
        <taxon>Dikarya</taxon>
        <taxon>Ascomycota</taxon>
        <taxon>Pezizomycotina</taxon>
        <taxon>Sordariomycetes</taxon>
        <taxon>Sordariomycetidae</taxon>
        <taxon>Sordariales</taxon>
        <taxon>Chaetomiaceae</taxon>
        <taxon>Parathielavia</taxon>
    </lineage>
</organism>
<dbReference type="Pfam" id="PF13424">
    <property type="entry name" value="TPR_12"/>
    <property type="match status" value="1"/>
</dbReference>
<dbReference type="Gene3D" id="3.40.50.300">
    <property type="entry name" value="P-loop containing nucleotide triphosphate hydrolases"/>
    <property type="match status" value="1"/>
</dbReference>
<reference evidence="1" key="2">
    <citation type="submission" date="2023-05" db="EMBL/GenBank/DDBJ databases">
        <authorList>
            <consortium name="Lawrence Berkeley National Laboratory"/>
            <person name="Steindorff A."/>
            <person name="Hensen N."/>
            <person name="Bonometti L."/>
            <person name="Westerberg I."/>
            <person name="Brannstrom I.O."/>
            <person name="Guillou S."/>
            <person name="Cros-Aarteil S."/>
            <person name="Calhoun S."/>
            <person name="Haridas S."/>
            <person name="Kuo A."/>
            <person name="Mondo S."/>
            <person name="Pangilinan J."/>
            <person name="Riley R."/>
            <person name="Labutti K."/>
            <person name="Andreopoulos B."/>
            <person name="Lipzen A."/>
            <person name="Chen C."/>
            <person name="Yanf M."/>
            <person name="Daum C."/>
            <person name="Ng V."/>
            <person name="Clum A."/>
            <person name="Ohm R."/>
            <person name="Martin F."/>
            <person name="Silar P."/>
            <person name="Natvig D."/>
            <person name="Lalanne C."/>
            <person name="Gautier V."/>
            <person name="Ament-Velasquez S.L."/>
            <person name="Kruys A."/>
            <person name="Hutchinson M.I."/>
            <person name="Powell A.J."/>
            <person name="Barry K."/>
            <person name="Miller A.N."/>
            <person name="Grigoriev I.V."/>
            <person name="Debuchy R."/>
            <person name="Gladieux P."/>
            <person name="Thoren M.H."/>
            <person name="Johannesson H."/>
        </authorList>
    </citation>
    <scope>NUCLEOTIDE SEQUENCE</scope>
    <source>
        <strain evidence="1">CBS 731.68</strain>
    </source>
</reference>
<dbReference type="EMBL" id="MU853225">
    <property type="protein sequence ID" value="KAK4125434.1"/>
    <property type="molecule type" value="Genomic_DNA"/>
</dbReference>
<dbReference type="InterPro" id="IPR027417">
    <property type="entry name" value="P-loop_NTPase"/>
</dbReference>
<evidence type="ECO:0000313" key="1">
    <source>
        <dbReference type="EMBL" id="KAK4125434.1"/>
    </source>
</evidence>
<dbReference type="PANTHER" id="PTHR46082:SF6">
    <property type="entry name" value="AAA+ ATPASE DOMAIN-CONTAINING PROTEIN-RELATED"/>
    <property type="match status" value="1"/>
</dbReference>
<accession>A0AAN6U347</accession>
<evidence type="ECO:0008006" key="3">
    <source>
        <dbReference type="Google" id="ProtNLM"/>
    </source>
</evidence>
<dbReference type="PANTHER" id="PTHR46082">
    <property type="entry name" value="ATP/GTP-BINDING PROTEIN-RELATED"/>
    <property type="match status" value="1"/>
</dbReference>
<keyword evidence="2" id="KW-1185">Reference proteome</keyword>
<evidence type="ECO:0000313" key="2">
    <source>
        <dbReference type="Proteomes" id="UP001302602"/>
    </source>
</evidence>
<dbReference type="SUPFAM" id="SSF52540">
    <property type="entry name" value="P-loop containing nucleoside triphosphate hydrolases"/>
    <property type="match status" value="1"/>
</dbReference>
<gene>
    <name evidence="1" type="ORF">N657DRAFT_631741</name>
</gene>
<name>A0AAN6U347_9PEZI</name>
<dbReference type="GeneID" id="87827857"/>
<dbReference type="Proteomes" id="UP001302602">
    <property type="component" value="Unassembled WGS sequence"/>
</dbReference>
<dbReference type="AlphaFoldDB" id="A0AAN6U347"/>
<dbReference type="InterPro" id="IPR011990">
    <property type="entry name" value="TPR-like_helical_dom_sf"/>
</dbReference>
<comment type="caution">
    <text evidence="1">The sequence shown here is derived from an EMBL/GenBank/DDBJ whole genome shotgun (WGS) entry which is preliminary data.</text>
</comment>
<protein>
    <recommendedName>
        <fullName evidence="3">Kinesin light chain</fullName>
    </recommendedName>
</protein>